<reference evidence="3" key="2">
    <citation type="journal article" date="2019" name="Mol. Plant Microbe Interact.">
        <title>Genome sequence resources for four phytopathogenic fungi from the Colletotrichum orbiculare species complex.</title>
        <authorList>
            <person name="Gan P."/>
            <person name="Tsushima A."/>
            <person name="Narusaka M."/>
            <person name="Narusaka Y."/>
            <person name="Takano Y."/>
            <person name="Kubo Y."/>
            <person name="Shirasu K."/>
        </authorList>
    </citation>
    <scope>GENOME REANNOTATION</scope>
    <source>
        <strain evidence="3">104-T / ATCC 96160 / CBS 514.97 / LARS 414 / MAFF 240422</strain>
    </source>
</reference>
<protein>
    <submittedName>
        <fullName evidence="2">Uncharacterized protein</fullName>
    </submittedName>
</protein>
<feature type="compositionally biased region" description="Basic and acidic residues" evidence="1">
    <location>
        <begin position="126"/>
        <end position="135"/>
    </location>
</feature>
<dbReference type="EMBL" id="AMCV02000004">
    <property type="protein sequence ID" value="TDZ24532.1"/>
    <property type="molecule type" value="Genomic_DNA"/>
</dbReference>
<dbReference type="eggNOG" id="ENOG502R9EY">
    <property type="taxonomic scope" value="Eukaryota"/>
</dbReference>
<evidence type="ECO:0000256" key="1">
    <source>
        <dbReference type="SAM" id="MobiDB-lite"/>
    </source>
</evidence>
<gene>
    <name evidence="2" type="ORF">Cob_v002184</name>
</gene>
<evidence type="ECO:0000313" key="2">
    <source>
        <dbReference type="EMBL" id="TDZ24532.1"/>
    </source>
</evidence>
<feature type="region of interest" description="Disordered" evidence="1">
    <location>
        <begin position="126"/>
        <end position="227"/>
    </location>
</feature>
<name>N4W5T3_COLOR</name>
<feature type="compositionally biased region" description="Acidic residues" evidence="1">
    <location>
        <begin position="175"/>
        <end position="184"/>
    </location>
</feature>
<sequence>MSRHHHDDASSISSCSSSGSSRTSSSSSSAASSRSGSSRKSRSSVVSHSHIKGDHWVVSFMKWTTGAPLGEPLSLRKTKVHDSKEDWAYDDSTTVYSDSSYTQYAWVTPRWDDRVAVIAGRSDSRVSRRSMKTEPARAPPTFAPSHYQQPRFFPAQQPPPPPPPPIVPPPGPMYDDGETYDEYGESFHHRPPPPPPTNIGTADSAPFIILDGAGGSHPPGKYDDWAD</sequence>
<dbReference type="HOGENOM" id="CLU_106354_0_0_1"/>
<keyword evidence="3" id="KW-1185">Reference proteome</keyword>
<comment type="caution">
    <text evidence="2">The sequence shown here is derived from an EMBL/GenBank/DDBJ whole genome shotgun (WGS) entry which is preliminary data.</text>
</comment>
<feature type="region of interest" description="Disordered" evidence="1">
    <location>
        <begin position="1"/>
        <end position="49"/>
    </location>
</feature>
<proteinExistence type="predicted"/>
<accession>N4W5T3</accession>
<reference evidence="3" key="1">
    <citation type="journal article" date="2013" name="New Phytol.">
        <title>Comparative genomic and transcriptomic analyses reveal the hemibiotrophic stage shift of Colletotrichum fungi.</title>
        <authorList>
            <person name="Gan P."/>
            <person name="Ikeda K."/>
            <person name="Irieda H."/>
            <person name="Narusaka M."/>
            <person name="O'Connell R.J."/>
            <person name="Narusaka Y."/>
            <person name="Takano Y."/>
            <person name="Kubo Y."/>
            <person name="Shirasu K."/>
        </authorList>
    </citation>
    <scope>NUCLEOTIDE SEQUENCE [LARGE SCALE GENOMIC DNA]</scope>
    <source>
        <strain evidence="3">104-T / ATCC 96160 / CBS 514.97 / LARS 414 / MAFF 240422</strain>
    </source>
</reference>
<dbReference type="OrthoDB" id="4851150at2759"/>
<evidence type="ECO:0000313" key="3">
    <source>
        <dbReference type="Proteomes" id="UP000014480"/>
    </source>
</evidence>
<dbReference type="AlphaFoldDB" id="N4W5T3"/>
<organism evidence="2 3">
    <name type="scientific">Colletotrichum orbiculare (strain 104-T / ATCC 96160 / CBS 514.97 / LARS 414 / MAFF 240422)</name>
    <name type="common">Cucumber anthracnose fungus</name>
    <name type="synonym">Colletotrichum lagenarium</name>
    <dbReference type="NCBI Taxonomy" id="1213857"/>
    <lineage>
        <taxon>Eukaryota</taxon>
        <taxon>Fungi</taxon>
        <taxon>Dikarya</taxon>
        <taxon>Ascomycota</taxon>
        <taxon>Pezizomycotina</taxon>
        <taxon>Sordariomycetes</taxon>
        <taxon>Hypocreomycetidae</taxon>
        <taxon>Glomerellales</taxon>
        <taxon>Glomerellaceae</taxon>
        <taxon>Colletotrichum</taxon>
        <taxon>Colletotrichum orbiculare species complex</taxon>
    </lineage>
</organism>
<dbReference type="Proteomes" id="UP000014480">
    <property type="component" value="Unassembled WGS sequence"/>
</dbReference>
<feature type="compositionally biased region" description="Pro residues" evidence="1">
    <location>
        <begin position="156"/>
        <end position="172"/>
    </location>
</feature>
<feature type="compositionally biased region" description="Low complexity" evidence="1">
    <location>
        <begin position="10"/>
        <end position="36"/>
    </location>
</feature>